<organism evidence="9 10">
    <name type="scientific">Miscanthus lutarioriparius</name>
    <dbReference type="NCBI Taxonomy" id="422564"/>
    <lineage>
        <taxon>Eukaryota</taxon>
        <taxon>Viridiplantae</taxon>
        <taxon>Streptophyta</taxon>
        <taxon>Embryophyta</taxon>
        <taxon>Tracheophyta</taxon>
        <taxon>Spermatophyta</taxon>
        <taxon>Magnoliopsida</taxon>
        <taxon>Liliopsida</taxon>
        <taxon>Poales</taxon>
        <taxon>Poaceae</taxon>
        <taxon>PACMAD clade</taxon>
        <taxon>Panicoideae</taxon>
        <taxon>Andropogonodae</taxon>
        <taxon>Andropogoneae</taxon>
        <taxon>Saccharinae</taxon>
        <taxon>Miscanthus</taxon>
    </lineage>
</organism>
<sequence length="311" mass="33325">MEKGSSGLSCRAAICGIVVFLSVIAFSCSLAAEFRKVKEKDMKLDGSLCSLPKSSAFELGVAAIAFLFVAQLVGTTATVTTVCAGKPRKSSATRGRAAFVSLLVLSWLSFAVAVILLATAASMNHGQRYGRGWMDGDCYVARSGVFGGASCLVVVTALITLGLTFATESAAAAAAGAWRRRPHRRHRRHARGHISTRRRRTRNSRAGDPSNEAGWLAGARRGAGRTNRRRLVSGNVRAGRKRPRRVGQLVGWRGNGKWQAAAGPDRWGRVGADGLRIYSWLVGYLAAATEVHTLLFTVPLLTSLLTRPCNM</sequence>
<comment type="caution">
    <text evidence="9">The sequence shown here is derived from an EMBL/GenBank/DDBJ whole genome shotgun (WGS) entry which is preliminary data.</text>
</comment>
<keyword evidence="5 8" id="KW-0472">Membrane</keyword>
<feature type="compositionally biased region" description="Basic residues" evidence="7">
    <location>
        <begin position="178"/>
        <end position="203"/>
    </location>
</feature>
<dbReference type="InterPro" id="IPR009606">
    <property type="entry name" value="DEAL/Modifying_wall_lignin1/2"/>
</dbReference>
<evidence type="ECO:0000256" key="6">
    <source>
        <dbReference type="ARBA" id="ARBA00029467"/>
    </source>
</evidence>
<gene>
    <name evidence="9" type="ORF">NCGR_LOCUS33615</name>
</gene>
<keyword evidence="3" id="KW-0732">Signal</keyword>
<dbReference type="Proteomes" id="UP000604825">
    <property type="component" value="Unassembled WGS sequence"/>
</dbReference>
<keyword evidence="2 8" id="KW-0812">Transmembrane</keyword>
<evidence type="ECO:0000313" key="9">
    <source>
        <dbReference type="EMBL" id="CAD6249813.1"/>
    </source>
</evidence>
<evidence type="ECO:0000256" key="1">
    <source>
        <dbReference type="ARBA" id="ARBA00004127"/>
    </source>
</evidence>
<proteinExistence type="inferred from homology"/>
<feature type="transmembrane region" description="Helical" evidence="8">
    <location>
        <begin position="61"/>
        <end position="85"/>
    </location>
</feature>
<dbReference type="GO" id="GO:0012505">
    <property type="term" value="C:endomembrane system"/>
    <property type="evidence" value="ECO:0007669"/>
    <property type="project" value="UniProtKB-SubCell"/>
</dbReference>
<dbReference type="OrthoDB" id="1877293at2759"/>
<feature type="transmembrane region" description="Helical" evidence="8">
    <location>
        <begin position="97"/>
        <end position="125"/>
    </location>
</feature>
<dbReference type="InterPro" id="IPR052222">
    <property type="entry name" value="DESIGUAL"/>
</dbReference>
<dbReference type="EMBL" id="CAJGYO010000008">
    <property type="protein sequence ID" value="CAD6249813.1"/>
    <property type="molecule type" value="Genomic_DNA"/>
</dbReference>
<reference evidence="9" key="1">
    <citation type="submission" date="2020-10" db="EMBL/GenBank/DDBJ databases">
        <authorList>
            <person name="Han B."/>
            <person name="Lu T."/>
            <person name="Zhao Q."/>
            <person name="Huang X."/>
            <person name="Zhao Y."/>
        </authorList>
    </citation>
    <scope>NUCLEOTIDE SEQUENCE</scope>
</reference>
<evidence type="ECO:0000256" key="7">
    <source>
        <dbReference type="SAM" id="MobiDB-lite"/>
    </source>
</evidence>
<protein>
    <submittedName>
        <fullName evidence="9">Uncharacterized protein</fullName>
    </submittedName>
</protein>
<dbReference type="Pfam" id="PF06749">
    <property type="entry name" value="DUF1218"/>
    <property type="match status" value="1"/>
</dbReference>
<feature type="transmembrane region" description="Helical" evidence="8">
    <location>
        <begin position="145"/>
        <end position="178"/>
    </location>
</feature>
<dbReference type="AlphaFoldDB" id="A0A811PY28"/>
<name>A0A811PY28_9POAL</name>
<evidence type="ECO:0000256" key="2">
    <source>
        <dbReference type="ARBA" id="ARBA00022692"/>
    </source>
</evidence>
<evidence type="ECO:0000313" key="10">
    <source>
        <dbReference type="Proteomes" id="UP000604825"/>
    </source>
</evidence>
<evidence type="ECO:0000256" key="8">
    <source>
        <dbReference type="SAM" id="Phobius"/>
    </source>
</evidence>
<evidence type="ECO:0000256" key="5">
    <source>
        <dbReference type="ARBA" id="ARBA00023136"/>
    </source>
</evidence>
<keyword evidence="4 8" id="KW-1133">Transmembrane helix</keyword>
<dbReference type="PANTHER" id="PTHR31769">
    <property type="entry name" value="OS07G0462200 PROTEIN-RELATED"/>
    <property type="match status" value="1"/>
</dbReference>
<accession>A0A811PY28</accession>
<evidence type="ECO:0000256" key="4">
    <source>
        <dbReference type="ARBA" id="ARBA00022989"/>
    </source>
</evidence>
<comment type="subcellular location">
    <subcellularLocation>
        <location evidence="1">Endomembrane system</location>
        <topology evidence="1">Multi-pass membrane protein</topology>
    </subcellularLocation>
</comment>
<evidence type="ECO:0000256" key="3">
    <source>
        <dbReference type="ARBA" id="ARBA00022729"/>
    </source>
</evidence>
<dbReference type="PROSITE" id="PS51257">
    <property type="entry name" value="PROKAR_LIPOPROTEIN"/>
    <property type="match status" value="1"/>
</dbReference>
<feature type="region of interest" description="Disordered" evidence="7">
    <location>
        <begin position="176"/>
        <end position="230"/>
    </location>
</feature>
<comment type="similarity">
    <text evidence="6">Belongs to the DESIGUAL family.</text>
</comment>
<feature type="transmembrane region" description="Helical" evidence="8">
    <location>
        <begin position="12"/>
        <end position="32"/>
    </location>
</feature>
<keyword evidence="10" id="KW-1185">Reference proteome</keyword>